<feature type="compositionally biased region" description="Basic and acidic residues" evidence="1">
    <location>
        <begin position="137"/>
        <end position="148"/>
    </location>
</feature>
<organism evidence="3 4">
    <name type="scientific">[Torrubiella] hemipterigena</name>
    <dbReference type="NCBI Taxonomy" id="1531966"/>
    <lineage>
        <taxon>Eukaryota</taxon>
        <taxon>Fungi</taxon>
        <taxon>Dikarya</taxon>
        <taxon>Ascomycota</taxon>
        <taxon>Pezizomycotina</taxon>
        <taxon>Sordariomycetes</taxon>
        <taxon>Hypocreomycetidae</taxon>
        <taxon>Hypocreales</taxon>
        <taxon>Clavicipitaceae</taxon>
        <taxon>Clavicipitaceae incertae sedis</taxon>
        <taxon>'Torrubiella' clade</taxon>
    </lineage>
</organism>
<dbReference type="AlphaFoldDB" id="A0A0A1T497"/>
<evidence type="ECO:0000256" key="2">
    <source>
        <dbReference type="SAM" id="SignalP"/>
    </source>
</evidence>
<evidence type="ECO:0000313" key="4">
    <source>
        <dbReference type="Proteomes" id="UP000039046"/>
    </source>
</evidence>
<dbReference type="Proteomes" id="UP000039046">
    <property type="component" value="Unassembled WGS sequence"/>
</dbReference>
<evidence type="ECO:0000256" key="1">
    <source>
        <dbReference type="SAM" id="MobiDB-lite"/>
    </source>
</evidence>
<keyword evidence="4" id="KW-1185">Reference proteome</keyword>
<dbReference type="HOGENOM" id="CLU_1332753_0_0_1"/>
<accession>A0A0A1T497</accession>
<name>A0A0A1T497_9HYPO</name>
<sequence length="206" mass="21118">MRTSTLLTIASLSTAALGEDFDYVKAVSTMPDCGWGCLIEVSGVIGYTNPAKPCKGEGPNDLYTQYLSKGTGAIAKCSASDKQRLVDTITAVCVVGMADAIAGERAEKQAEEYAHYVRLKARQFAPELTAGDGWDEGGEHRGYWDGKPTKSGSSSSGSGSSSSGSSSSSFSSTGSGSASLSTGKQSSAVGVSSSMALLAGLFFMSL</sequence>
<feature type="region of interest" description="Disordered" evidence="1">
    <location>
        <begin position="129"/>
        <end position="185"/>
    </location>
</feature>
<gene>
    <name evidence="3" type="ORF">VHEMI00329</name>
</gene>
<evidence type="ECO:0000313" key="3">
    <source>
        <dbReference type="EMBL" id="CEJ80124.1"/>
    </source>
</evidence>
<dbReference type="EMBL" id="CDHN01000001">
    <property type="protein sequence ID" value="CEJ80124.1"/>
    <property type="molecule type" value="Genomic_DNA"/>
</dbReference>
<feature type="chain" id="PRO_5001978855" evidence="2">
    <location>
        <begin position="19"/>
        <end position="206"/>
    </location>
</feature>
<feature type="signal peptide" evidence="2">
    <location>
        <begin position="1"/>
        <end position="18"/>
    </location>
</feature>
<keyword evidence="2" id="KW-0732">Signal</keyword>
<proteinExistence type="predicted"/>
<protein>
    <submittedName>
        <fullName evidence="3">Uncharacterized protein</fullName>
    </submittedName>
</protein>
<reference evidence="3 4" key="1">
    <citation type="journal article" date="2015" name="Genome Announc.">
        <title>Draft Genome Sequence and Gene Annotation of the Entomopathogenic Fungus Verticillium hemipterigenum.</title>
        <authorList>
            <person name="Horn F."/>
            <person name="Habel A."/>
            <person name="Scharf D.H."/>
            <person name="Dworschak J."/>
            <person name="Brakhage A.A."/>
            <person name="Guthke R."/>
            <person name="Hertweck C."/>
            <person name="Linde J."/>
        </authorList>
    </citation>
    <scope>NUCLEOTIDE SEQUENCE [LARGE SCALE GENOMIC DNA]</scope>
</reference>
<feature type="compositionally biased region" description="Low complexity" evidence="1">
    <location>
        <begin position="151"/>
        <end position="183"/>
    </location>
</feature>